<evidence type="ECO:0000313" key="2">
    <source>
        <dbReference type="EMBL" id="OXE33161.1"/>
    </source>
</evidence>
<proteinExistence type="evidence at protein level"/>
<protein>
    <submittedName>
        <fullName evidence="2">SMI1/KNR4 family protein</fullName>
    </submittedName>
</protein>
<dbReference type="OMA" id="WREPECT"/>
<evidence type="ECO:0000259" key="1">
    <source>
        <dbReference type="Pfam" id="PF26352"/>
    </source>
</evidence>
<accession>A0A0L8UU71</accession>
<reference evidence="4" key="2">
    <citation type="submission" date="2022-10" db="PDB data bank">
        <title>Crystal structure of the RhsPWHH-RhsPI toxin-immunity pair.</title>
        <authorList>
            <person name="Chao W.C.H."/>
        </authorList>
    </citation>
    <scope>X-RAY CRYSTALLOGRAPHY (1.26 ANGSTROMS)</scope>
</reference>
<gene>
    <name evidence="2" type="ORF">CA163_08980</name>
</gene>
<dbReference type="Pfam" id="PF26352">
    <property type="entry name" value="RhsPI"/>
    <property type="match status" value="1"/>
</dbReference>
<dbReference type="InterPro" id="IPR058812">
    <property type="entry name" value="RhsPI"/>
</dbReference>
<dbReference type="OrthoDB" id="5905572at2"/>
<name>A0A0L8UU71_VIBPH</name>
<evidence type="ECO:0007829" key="4">
    <source>
        <dbReference type="PDB" id="8BD1"/>
    </source>
</evidence>
<dbReference type="PDB" id="8BD1">
    <property type="method" value="X-ray"/>
    <property type="resolution" value="1.26 A"/>
    <property type="chains" value="B=1-123"/>
</dbReference>
<feature type="domain" description="RhsPI" evidence="1">
    <location>
        <begin position="22"/>
        <end position="120"/>
    </location>
</feature>
<reference evidence="2 3" key="1">
    <citation type="journal article" date="2017" name="Appl. Environ. Microbiol.">
        <title>Parallel evolution of two clades of a major Atlantic endemic Vibrio parahaemolyticus pathogen lineage by independent acquisition of related pathogenicity islands.</title>
        <authorList>
            <person name="Xu F."/>
            <person name="Gonzalez-Escalona N."/>
            <person name="Drees K.P."/>
            <person name="Sebra R.P."/>
            <person name="Cooper V.S."/>
            <person name="Jones S.H."/>
            <person name="Whistler C.A."/>
        </authorList>
    </citation>
    <scope>NUCLEOTIDE SEQUENCE [LARGE SCALE GENOMIC DNA]</scope>
    <source>
        <strain evidence="2 3">MAVP-3</strain>
    </source>
</reference>
<dbReference type="SMR" id="A0A0L8UU71"/>
<dbReference type="Proteomes" id="UP000214596">
    <property type="component" value="Unassembled WGS sequence"/>
</dbReference>
<dbReference type="InterPro" id="IPR037883">
    <property type="entry name" value="Knr4/Smi1-like_sf"/>
</dbReference>
<dbReference type="SUPFAM" id="SSF160631">
    <property type="entry name" value="SMI1/KNR4-like"/>
    <property type="match status" value="1"/>
</dbReference>
<dbReference type="EMBL" id="NIXT01000392">
    <property type="protein sequence ID" value="OXE33161.1"/>
    <property type="molecule type" value="Genomic_DNA"/>
</dbReference>
<dbReference type="GeneID" id="1189025"/>
<dbReference type="AlphaFoldDB" id="A0A0L8UU71"/>
<organism evidence="2 3">
    <name type="scientific">Vibrio parahaemolyticus</name>
    <dbReference type="NCBI Taxonomy" id="670"/>
    <lineage>
        <taxon>Bacteria</taxon>
        <taxon>Pseudomonadati</taxon>
        <taxon>Pseudomonadota</taxon>
        <taxon>Gammaproteobacteria</taxon>
        <taxon>Vibrionales</taxon>
        <taxon>Vibrionaceae</taxon>
        <taxon>Vibrio</taxon>
    </lineage>
</organism>
<sequence length="123" mass="14192">MISLSDIENLIQHIWEEPIFSDVTSKKVVVSLYGTLSKKIPDKFIIIEEVFPKDELEDIWSNYEEYLDEYLIFPFLGTLGEAVICIGYGNDNKGKIFYFDFDFGACELDGDNLEAFLEKLLES</sequence>
<keyword evidence="4" id="KW-0002">3D-structure</keyword>
<comment type="caution">
    <text evidence="2">The sequence shown here is derived from an EMBL/GenBank/DDBJ whole genome shotgun (WGS) entry which is preliminary data.</text>
</comment>
<dbReference type="RefSeq" id="WP_005479433.1">
    <property type="nucleotide sequence ID" value="NZ_CAMFGX010000006.1"/>
</dbReference>
<evidence type="ECO:0000313" key="3">
    <source>
        <dbReference type="Proteomes" id="UP000214596"/>
    </source>
</evidence>